<dbReference type="GO" id="GO:0015179">
    <property type="term" value="F:L-amino acid transmembrane transporter activity"/>
    <property type="evidence" value="ECO:0007669"/>
    <property type="project" value="TreeGrafter"/>
</dbReference>
<proteinExistence type="predicted"/>
<evidence type="ECO:0000256" key="3">
    <source>
        <dbReference type="ARBA" id="ARBA00022989"/>
    </source>
</evidence>
<keyword evidence="3 6" id="KW-1133">Transmembrane helix</keyword>
<feature type="compositionally biased region" description="Gly residues" evidence="5">
    <location>
        <begin position="404"/>
        <end position="413"/>
    </location>
</feature>
<dbReference type="OrthoDB" id="1684102at2759"/>
<dbReference type="EMBL" id="JAGTXO010000033">
    <property type="protein sequence ID" value="KAG8460294.1"/>
    <property type="molecule type" value="Genomic_DNA"/>
</dbReference>
<dbReference type="InterPro" id="IPR013057">
    <property type="entry name" value="AA_transpt_TM"/>
</dbReference>
<reference evidence="8" key="1">
    <citation type="submission" date="2021-05" db="EMBL/GenBank/DDBJ databases">
        <title>The genome of the haptophyte Pavlova lutheri (Diacronema luteri, Pavlovales) - a model for lipid biosynthesis in eukaryotic algae.</title>
        <authorList>
            <person name="Hulatt C.J."/>
            <person name="Posewitz M.C."/>
        </authorList>
    </citation>
    <scope>NUCLEOTIDE SEQUENCE</scope>
    <source>
        <strain evidence="8">NIVA-4/92</strain>
    </source>
</reference>
<feature type="transmembrane region" description="Helical" evidence="6">
    <location>
        <begin position="309"/>
        <end position="330"/>
    </location>
</feature>
<feature type="transmembrane region" description="Helical" evidence="6">
    <location>
        <begin position="528"/>
        <end position="551"/>
    </location>
</feature>
<dbReference type="Pfam" id="PF01490">
    <property type="entry name" value="Aa_trans"/>
    <property type="match status" value="2"/>
</dbReference>
<accession>A0A8J5XGE2</accession>
<feature type="transmembrane region" description="Helical" evidence="6">
    <location>
        <begin position="197"/>
        <end position="216"/>
    </location>
</feature>
<dbReference type="GO" id="GO:0016020">
    <property type="term" value="C:membrane"/>
    <property type="evidence" value="ECO:0007669"/>
    <property type="project" value="UniProtKB-SubCell"/>
</dbReference>
<evidence type="ECO:0000259" key="7">
    <source>
        <dbReference type="Pfam" id="PF01490"/>
    </source>
</evidence>
<feature type="transmembrane region" description="Helical" evidence="6">
    <location>
        <begin position="657"/>
        <end position="681"/>
    </location>
</feature>
<evidence type="ECO:0000313" key="9">
    <source>
        <dbReference type="Proteomes" id="UP000751190"/>
    </source>
</evidence>
<dbReference type="PANTHER" id="PTHR22950">
    <property type="entry name" value="AMINO ACID TRANSPORTER"/>
    <property type="match status" value="1"/>
</dbReference>
<comment type="subcellular location">
    <subcellularLocation>
        <location evidence="1">Membrane</location>
        <topology evidence="1">Multi-pass membrane protein</topology>
    </subcellularLocation>
</comment>
<comment type="caution">
    <text evidence="8">The sequence shown here is derived from an EMBL/GenBank/DDBJ whole genome shotgun (WGS) entry which is preliminary data.</text>
</comment>
<feature type="region of interest" description="Disordered" evidence="5">
    <location>
        <begin position="336"/>
        <end position="359"/>
    </location>
</feature>
<evidence type="ECO:0000256" key="5">
    <source>
        <dbReference type="SAM" id="MobiDB-lite"/>
    </source>
</evidence>
<feature type="domain" description="Amino acid transporter transmembrane" evidence="7">
    <location>
        <begin position="105"/>
        <end position="333"/>
    </location>
</feature>
<protein>
    <recommendedName>
        <fullName evidence="7">Amino acid transporter transmembrane domain-containing protein</fullName>
    </recommendedName>
</protein>
<feature type="domain" description="Amino acid transporter transmembrane" evidence="7">
    <location>
        <begin position="525"/>
        <end position="711"/>
    </location>
</feature>
<keyword evidence="2 6" id="KW-0812">Transmembrane</keyword>
<feature type="transmembrane region" description="Helical" evidence="6">
    <location>
        <begin position="228"/>
        <end position="248"/>
    </location>
</feature>
<evidence type="ECO:0000313" key="8">
    <source>
        <dbReference type="EMBL" id="KAG8460294.1"/>
    </source>
</evidence>
<feature type="transmembrane region" description="Helical" evidence="6">
    <location>
        <begin position="693"/>
        <end position="715"/>
    </location>
</feature>
<dbReference type="PANTHER" id="PTHR22950:SF681">
    <property type="entry name" value="SH2 DOMAIN-CONTAINING PROTEIN"/>
    <property type="match status" value="1"/>
</dbReference>
<feature type="compositionally biased region" description="Low complexity" evidence="5">
    <location>
        <begin position="382"/>
        <end position="403"/>
    </location>
</feature>
<evidence type="ECO:0000256" key="1">
    <source>
        <dbReference type="ARBA" id="ARBA00004141"/>
    </source>
</evidence>
<feature type="compositionally biased region" description="Low complexity" evidence="5">
    <location>
        <begin position="414"/>
        <end position="426"/>
    </location>
</feature>
<sequence length="735" mass="75051">MEFGPRSGGLPRWEVLRGPAAGVEARAHHAPQGRELAVSEVMSVDVLDRLGLIEDESDDGDDAPAPGKVDAHLYLSAQDLSQLLSPPRKSAGHVLDLLHAPLPMSSLEAYLHLLKSNLGAGCLALPLVFSRASVPLGAGLLCCTAMQGTYSMLLLVRLKRALADSADARAKSRAGDHPISTFEDLGLAAFGLAGKRAIELFVVALQLGICCVYISLVSTNLHAGLHGLLSPQASLCAVTGACALLSLLRDLTSLWPLSTAANVFMLTACVTAVTVAALQLAHGRPASPRDAAAVREAASGTSVRDDLTAAARCLGALFFAIEGLALVLPVEIAVNPRAPQPQPTRPLPRDGSFTGGSSTGAIAGSASDAIAGDASDAIAGSASDAAPAQLGDGEAGAARRPPANGGGGDGGVEQSGASARSAEAARVAPSVQGSGIFYAALEAQPRDGSDGGDDGESGAGDQDLNGGEATERRQQHARPRKIAGTSAVAIVIAVTPPGVAVTAGPAAAPAAAPAAPLGCPPALRFERVLLASMFSLCTIYMAMGVVVALGFPDIDSGSVSAFLAQRDPSNRWLAMVNAMIGLAILCTFPLQMQPALMVLDKQRVAHRHHHNRHHHQGHRHGCSAWAAAGAVRSVAIRFGLVGGCVLVVLLVPELELLIALLGALCQASLSALPFLISLTLHARGAVRISASRAALHVGLLSFCILAATTGSYSAFADIASYLRVARAAPDGAGRL</sequence>
<organism evidence="8 9">
    <name type="scientific">Diacronema lutheri</name>
    <name type="common">Unicellular marine alga</name>
    <name type="synonym">Monochrysis lutheri</name>
    <dbReference type="NCBI Taxonomy" id="2081491"/>
    <lineage>
        <taxon>Eukaryota</taxon>
        <taxon>Haptista</taxon>
        <taxon>Haptophyta</taxon>
        <taxon>Pavlovophyceae</taxon>
        <taxon>Pavlovales</taxon>
        <taxon>Pavlovaceae</taxon>
        <taxon>Diacronema</taxon>
    </lineage>
</organism>
<feature type="transmembrane region" description="Helical" evidence="6">
    <location>
        <begin position="135"/>
        <end position="156"/>
    </location>
</feature>
<feature type="transmembrane region" description="Helical" evidence="6">
    <location>
        <begin position="571"/>
        <end position="590"/>
    </location>
</feature>
<gene>
    <name evidence="8" type="ORF">KFE25_011785</name>
</gene>
<feature type="region of interest" description="Disordered" evidence="5">
    <location>
        <begin position="444"/>
        <end position="481"/>
    </location>
</feature>
<feature type="transmembrane region" description="Helical" evidence="6">
    <location>
        <begin position="634"/>
        <end position="651"/>
    </location>
</feature>
<evidence type="ECO:0000256" key="4">
    <source>
        <dbReference type="ARBA" id="ARBA00023136"/>
    </source>
</evidence>
<keyword evidence="9" id="KW-1185">Reference proteome</keyword>
<dbReference type="Proteomes" id="UP000751190">
    <property type="component" value="Unassembled WGS sequence"/>
</dbReference>
<keyword evidence="4 6" id="KW-0472">Membrane</keyword>
<dbReference type="AlphaFoldDB" id="A0A8J5XGE2"/>
<evidence type="ECO:0000256" key="2">
    <source>
        <dbReference type="ARBA" id="ARBA00022692"/>
    </source>
</evidence>
<feature type="region of interest" description="Disordered" evidence="5">
    <location>
        <begin position="382"/>
        <end position="426"/>
    </location>
</feature>
<evidence type="ECO:0000256" key="6">
    <source>
        <dbReference type="SAM" id="Phobius"/>
    </source>
</evidence>
<feature type="transmembrane region" description="Helical" evidence="6">
    <location>
        <begin position="260"/>
        <end position="281"/>
    </location>
</feature>
<name>A0A8J5XGE2_DIALT</name>